<protein>
    <submittedName>
        <fullName evidence="1">Uncharacterized protein</fullName>
    </submittedName>
</protein>
<gene>
    <name evidence="1" type="ORF">M9H77_09593</name>
</gene>
<keyword evidence="2" id="KW-1185">Reference proteome</keyword>
<accession>A0ACC0C1K7</accession>
<name>A0ACC0C1K7_CATRO</name>
<proteinExistence type="predicted"/>
<evidence type="ECO:0000313" key="2">
    <source>
        <dbReference type="Proteomes" id="UP001060085"/>
    </source>
</evidence>
<dbReference type="Proteomes" id="UP001060085">
    <property type="component" value="Linkage Group LG02"/>
</dbReference>
<evidence type="ECO:0000313" key="1">
    <source>
        <dbReference type="EMBL" id="KAI5678643.1"/>
    </source>
</evidence>
<comment type="caution">
    <text evidence="1">The sequence shown here is derived from an EMBL/GenBank/DDBJ whole genome shotgun (WGS) entry which is preliminary data.</text>
</comment>
<organism evidence="1 2">
    <name type="scientific">Catharanthus roseus</name>
    <name type="common">Madagascar periwinkle</name>
    <name type="synonym">Vinca rosea</name>
    <dbReference type="NCBI Taxonomy" id="4058"/>
    <lineage>
        <taxon>Eukaryota</taxon>
        <taxon>Viridiplantae</taxon>
        <taxon>Streptophyta</taxon>
        <taxon>Embryophyta</taxon>
        <taxon>Tracheophyta</taxon>
        <taxon>Spermatophyta</taxon>
        <taxon>Magnoliopsida</taxon>
        <taxon>eudicotyledons</taxon>
        <taxon>Gunneridae</taxon>
        <taxon>Pentapetalae</taxon>
        <taxon>asterids</taxon>
        <taxon>lamiids</taxon>
        <taxon>Gentianales</taxon>
        <taxon>Apocynaceae</taxon>
        <taxon>Rauvolfioideae</taxon>
        <taxon>Vinceae</taxon>
        <taxon>Catharanthinae</taxon>
        <taxon>Catharanthus</taxon>
    </lineage>
</organism>
<reference evidence="2" key="1">
    <citation type="journal article" date="2023" name="Nat. Plants">
        <title>Single-cell RNA sequencing provides a high-resolution roadmap for understanding the multicellular compartmentation of specialized metabolism.</title>
        <authorList>
            <person name="Sun S."/>
            <person name="Shen X."/>
            <person name="Li Y."/>
            <person name="Li Y."/>
            <person name="Wang S."/>
            <person name="Li R."/>
            <person name="Zhang H."/>
            <person name="Shen G."/>
            <person name="Guo B."/>
            <person name="Wei J."/>
            <person name="Xu J."/>
            <person name="St-Pierre B."/>
            <person name="Chen S."/>
            <person name="Sun C."/>
        </authorList>
    </citation>
    <scope>NUCLEOTIDE SEQUENCE [LARGE SCALE GENOMIC DNA]</scope>
</reference>
<sequence length="340" mass="37980">MAEMTIPPSAAKKSKVLIIGATGFIGQFITQAALDAGKTTYLLNRSIPKFPANEKDMKLKAFEDQGAIILHGSIADQEFTEKLLKVHEIDIVISAVGGATILDQLSLIIAIKNVGTIKRFLPSEFGHDVDRANPVEPGLTMYKEKRKVRRLIEELGIPFTNICCNSIASWPYHHNTHPSQLLPPLDQFHIYGDGSVKAYFVAGSDIGKLTIKAAEDIRTINKNVHFRPQCNYLNMNELASLWENKIGRFLPRVFVSETHLLAAAAEKKIPESIVASLTHDIFINGCQINFEIDGTNDVEVSILHPHESFRTMDECFHEFLLKMEKNKNIEHQNSAANHVD</sequence>
<dbReference type="EMBL" id="CM044702">
    <property type="protein sequence ID" value="KAI5678643.1"/>
    <property type="molecule type" value="Genomic_DNA"/>
</dbReference>